<dbReference type="InterPro" id="IPR000719">
    <property type="entry name" value="Prot_kinase_dom"/>
</dbReference>
<dbReference type="OrthoDB" id="5979581at2759"/>
<evidence type="ECO:0000259" key="5">
    <source>
        <dbReference type="PROSITE" id="PS50011"/>
    </source>
</evidence>
<evidence type="ECO:0000313" key="6">
    <source>
        <dbReference type="EMBL" id="CAD2218123.1"/>
    </source>
</evidence>
<dbReference type="PROSITE" id="PS50011">
    <property type="entry name" value="PROTEIN_KINASE_DOM"/>
    <property type="match status" value="1"/>
</dbReference>
<dbReference type="GO" id="GO:0000307">
    <property type="term" value="C:cyclin-dependent protein kinase holoenzyme complex"/>
    <property type="evidence" value="ECO:0007669"/>
    <property type="project" value="TreeGrafter"/>
</dbReference>
<keyword evidence="7" id="KW-1185">Reference proteome</keyword>
<protein>
    <submittedName>
        <fullName evidence="6">Protein tyrosine kinase/Protein kinase domain containing protein, putative</fullName>
    </submittedName>
</protein>
<feature type="domain" description="Protein kinase" evidence="5">
    <location>
        <begin position="47"/>
        <end position="360"/>
    </location>
</feature>
<dbReference type="SMART" id="SM00220">
    <property type="entry name" value="S_TKc"/>
    <property type="match status" value="1"/>
</dbReference>
<feature type="compositionally biased region" description="Acidic residues" evidence="4">
    <location>
        <begin position="402"/>
        <end position="413"/>
    </location>
</feature>
<reference evidence="6 7" key="1">
    <citation type="submission" date="2020-08" db="EMBL/GenBank/DDBJ databases">
        <authorList>
            <person name="Newling K."/>
            <person name="Davey J."/>
            <person name="Forrester S."/>
        </authorList>
    </citation>
    <scope>NUCLEOTIDE SEQUENCE [LARGE SCALE GENOMIC DNA]</scope>
    <source>
        <strain evidence="7">Crithidia deanei Carvalho (ATCC PRA-265)</strain>
    </source>
</reference>
<keyword evidence="3" id="KW-0067">ATP-binding</keyword>
<dbReference type="PANTHER" id="PTHR24056">
    <property type="entry name" value="CELL DIVISION PROTEIN KINASE"/>
    <property type="match status" value="1"/>
</dbReference>
<feature type="region of interest" description="Disordered" evidence="4">
    <location>
        <begin position="401"/>
        <end position="423"/>
    </location>
</feature>
<keyword evidence="6" id="KW-0418">Kinase</keyword>
<dbReference type="GO" id="GO:0030332">
    <property type="term" value="F:cyclin binding"/>
    <property type="evidence" value="ECO:0007669"/>
    <property type="project" value="TreeGrafter"/>
</dbReference>
<organism evidence="6 7">
    <name type="scientific">Angomonas deanei</name>
    <dbReference type="NCBI Taxonomy" id="59799"/>
    <lineage>
        <taxon>Eukaryota</taxon>
        <taxon>Discoba</taxon>
        <taxon>Euglenozoa</taxon>
        <taxon>Kinetoplastea</taxon>
        <taxon>Metakinetoplastina</taxon>
        <taxon>Trypanosomatida</taxon>
        <taxon>Trypanosomatidae</taxon>
        <taxon>Strigomonadinae</taxon>
        <taxon>Angomonas</taxon>
    </lineage>
</organism>
<comment type="similarity">
    <text evidence="1">Belongs to the protein kinase superfamily. CMGC Ser/Thr protein kinase family. CDC2/CDKX subfamily.</text>
</comment>
<evidence type="ECO:0000313" key="7">
    <source>
        <dbReference type="Proteomes" id="UP000515908"/>
    </source>
</evidence>
<dbReference type="GO" id="GO:0000082">
    <property type="term" value="P:G1/S transition of mitotic cell cycle"/>
    <property type="evidence" value="ECO:0007669"/>
    <property type="project" value="TreeGrafter"/>
</dbReference>
<dbReference type="GO" id="GO:0010389">
    <property type="term" value="P:regulation of G2/M transition of mitotic cell cycle"/>
    <property type="evidence" value="ECO:0007669"/>
    <property type="project" value="TreeGrafter"/>
</dbReference>
<sequence length="423" mass="46257">MAVSPTWSVYQDVWGAVTPQDGKEKTVPTLLTVNSVPPEHTLRDGGLKKKGNLQRGAQGAVYVAHDQTRGAAPGELVAVKRLFKQPNSFGRHGVAETVLREATLMHFISQKMQQKNMDTSARPVELYRIVEAPYDELCLVMELCDIDLRRMIVSSGKSAGERCPRMANLSTIKYILRHVVSMVLFLHQDCGIIHRDIKLSNILVKQNGDLRLSDFGSCRFTLSAPGEATEAAAQYTPPSHRTTMIYQPLEALIGCRTSGTELDVWSLGVLFAELVLQEHLFKAGSELGVVSAIYKLLGGNASWEAGDGAPPPEEGSTGTLPLKFPPSILPAEGLDLLRRMLELDPQKRITLAAVLQHPFLTSFTAEEAAEGHALFLEKTKEAIEKANEVVTVSMGKLSFLAGDDDDDDDDDVELPPGFTVQLN</sequence>
<dbReference type="Gene3D" id="3.30.200.20">
    <property type="entry name" value="Phosphorylase Kinase, domain 1"/>
    <property type="match status" value="1"/>
</dbReference>
<dbReference type="Gene3D" id="1.10.510.10">
    <property type="entry name" value="Transferase(Phosphotransferase) domain 1"/>
    <property type="match status" value="1"/>
</dbReference>
<evidence type="ECO:0000256" key="4">
    <source>
        <dbReference type="SAM" id="MobiDB-lite"/>
    </source>
</evidence>
<dbReference type="Pfam" id="PF00069">
    <property type="entry name" value="Pkinase"/>
    <property type="match status" value="1"/>
</dbReference>
<dbReference type="GO" id="GO:0010468">
    <property type="term" value="P:regulation of gene expression"/>
    <property type="evidence" value="ECO:0007669"/>
    <property type="project" value="TreeGrafter"/>
</dbReference>
<evidence type="ECO:0000256" key="2">
    <source>
        <dbReference type="ARBA" id="ARBA00022741"/>
    </source>
</evidence>
<keyword evidence="2" id="KW-0547">Nucleotide-binding</keyword>
<dbReference type="AlphaFoldDB" id="S9V9F3"/>
<dbReference type="InterPro" id="IPR050108">
    <property type="entry name" value="CDK"/>
</dbReference>
<accession>S9V9F3</accession>
<dbReference type="VEuPathDB" id="TriTrypDB:ADEAN_000560900"/>
<dbReference type="GO" id="GO:0005524">
    <property type="term" value="F:ATP binding"/>
    <property type="evidence" value="ECO:0007669"/>
    <property type="project" value="UniProtKB-KW"/>
</dbReference>
<keyword evidence="6" id="KW-0808">Transferase</keyword>
<dbReference type="GO" id="GO:0005634">
    <property type="term" value="C:nucleus"/>
    <property type="evidence" value="ECO:0007669"/>
    <property type="project" value="TreeGrafter"/>
</dbReference>
<evidence type="ECO:0000256" key="3">
    <source>
        <dbReference type="ARBA" id="ARBA00022840"/>
    </source>
</evidence>
<evidence type="ECO:0000256" key="1">
    <source>
        <dbReference type="ARBA" id="ARBA00006485"/>
    </source>
</evidence>
<dbReference type="Proteomes" id="UP000515908">
    <property type="component" value="Chromosome 10"/>
</dbReference>
<proteinExistence type="inferred from homology"/>
<dbReference type="PANTHER" id="PTHR24056:SF537">
    <property type="entry name" value="KINASE, PUTATIVE-RELATED"/>
    <property type="match status" value="1"/>
</dbReference>
<dbReference type="EMBL" id="LR877154">
    <property type="protein sequence ID" value="CAD2218123.1"/>
    <property type="molecule type" value="Genomic_DNA"/>
</dbReference>
<dbReference type="GO" id="GO:0004693">
    <property type="term" value="F:cyclin-dependent protein serine/threonine kinase activity"/>
    <property type="evidence" value="ECO:0007669"/>
    <property type="project" value="TreeGrafter"/>
</dbReference>
<dbReference type="GO" id="GO:0005737">
    <property type="term" value="C:cytoplasm"/>
    <property type="evidence" value="ECO:0007669"/>
    <property type="project" value="TreeGrafter"/>
</dbReference>
<dbReference type="PROSITE" id="PS00108">
    <property type="entry name" value="PROTEIN_KINASE_ST"/>
    <property type="match status" value="1"/>
</dbReference>
<dbReference type="GO" id="GO:0007165">
    <property type="term" value="P:signal transduction"/>
    <property type="evidence" value="ECO:0007669"/>
    <property type="project" value="TreeGrafter"/>
</dbReference>
<dbReference type="SUPFAM" id="SSF56112">
    <property type="entry name" value="Protein kinase-like (PK-like)"/>
    <property type="match status" value="1"/>
</dbReference>
<gene>
    <name evidence="6" type="ORF">ADEAN_000560900</name>
</gene>
<dbReference type="InterPro" id="IPR011009">
    <property type="entry name" value="Kinase-like_dom_sf"/>
</dbReference>
<name>S9V9F3_9TRYP</name>
<dbReference type="InterPro" id="IPR008271">
    <property type="entry name" value="Ser/Thr_kinase_AS"/>
</dbReference>